<gene>
    <name evidence="2" type="ORF">NG895_20520</name>
</gene>
<evidence type="ECO:0000256" key="1">
    <source>
        <dbReference type="SAM" id="MobiDB-lite"/>
    </source>
</evidence>
<dbReference type="EMBL" id="JAMXLR010000072">
    <property type="protein sequence ID" value="MCO6046290.1"/>
    <property type="molecule type" value="Genomic_DNA"/>
</dbReference>
<evidence type="ECO:0000313" key="2">
    <source>
        <dbReference type="EMBL" id="MCO6046290.1"/>
    </source>
</evidence>
<name>A0A9X2FCA2_9BACT</name>
<feature type="compositionally biased region" description="Pro residues" evidence="1">
    <location>
        <begin position="1"/>
        <end position="12"/>
    </location>
</feature>
<sequence length="150" mass="15755">MATPPAGQPTPGTPGSNGRPSPNLDAEQLRERMATVRGDLERDIAGASQRVHDATHWEYYVKKFPFACLGAAVLAGYALVPSKKPGPIVVSDEQIKELADAGKLHIVSEPKPAQTASFTQKAMLGLGTIAARAAVAYVGNLLGEQGHAKD</sequence>
<proteinExistence type="predicted"/>
<dbReference type="Proteomes" id="UP001155241">
    <property type="component" value="Unassembled WGS sequence"/>
</dbReference>
<feature type="region of interest" description="Disordered" evidence="1">
    <location>
        <begin position="1"/>
        <end position="24"/>
    </location>
</feature>
<dbReference type="AlphaFoldDB" id="A0A9X2FCA2"/>
<accession>A0A9X2FCA2</accession>
<comment type="caution">
    <text evidence="2">The sequence shown here is derived from an EMBL/GenBank/DDBJ whole genome shotgun (WGS) entry which is preliminary data.</text>
</comment>
<keyword evidence="3" id="KW-1185">Reference proteome</keyword>
<evidence type="ECO:0008006" key="4">
    <source>
        <dbReference type="Google" id="ProtNLM"/>
    </source>
</evidence>
<organism evidence="2 3">
    <name type="scientific">Aeoliella straminimaris</name>
    <dbReference type="NCBI Taxonomy" id="2954799"/>
    <lineage>
        <taxon>Bacteria</taxon>
        <taxon>Pseudomonadati</taxon>
        <taxon>Planctomycetota</taxon>
        <taxon>Planctomycetia</taxon>
        <taxon>Pirellulales</taxon>
        <taxon>Lacipirellulaceae</taxon>
        <taxon>Aeoliella</taxon>
    </lineage>
</organism>
<evidence type="ECO:0000313" key="3">
    <source>
        <dbReference type="Proteomes" id="UP001155241"/>
    </source>
</evidence>
<reference evidence="2" key="1">
    <citation type="submission" date="2022-06" db="EMBL/GenBank/DDBJ databases">
        <title>Aeoliella straminimaris, a novel planctomycete from sediments.</title>
        <authorList>
            <person name="Vitorino I.R."/>
            <person name="Lage O.M."/>
        </authorList>
    </citation>
    <scope>NUCLEOTIDE SEQUENCE</scope>
    <source>
        <strain evidence="2">ICT_H6.2</strain>
    </source>
</reference>
<protein>
    <recommendedName>
        <fullName evidence="4">DUF3618 domain-containing protein</fullName>
    </recommendedName>
</protein>
<dbReference type="RefSeq" id="WP_252854404.1">
    <property type="nucleotide sequence ID" value="NZ_JAMXLR010000072.1"/>
</dbReference>